<dbReference type="Proteomes" id="UP000058857">
    <property type="component" value="Chromosome 1"/>
</dbReference>
<keyword evidence="3 6" id="KW-0285">Flavoprotein</keyword>
<dbReference type="PANTHER" id="PTHR43884:SF25">
    <property type="entry name" value="ACYL-COA DEHYDROGENASE YDBM-RELATED"/>
    <property type="match status" value="1"/>
</dbReference>
<evidence type="ECO:0000256" key="5">
    <source>
        <dbReference type="ARBA" id="ARBA00023002"/>
    </source>
</evidence>
<dbReference type="SUPFAM" id="SSF56645">
    <property type="entry name" value="Acyl-CoA dehydrogenase NM domain-like"/>
    <property type="match status" value="1"/>
</dbReference>
<dbReference type="InterPro" id="IPR009100">
    <property type="entry name" value="AcylCoA_DH/oxidase_NM_dom_sf"/>
</dbReference>
<dbReference type="Gene3D" id="2.40.110.10">
    <property type="entry name" value="Butyryl-CoA Dehydrogenase, subunit A, domain 2"/>
    <property type="match status" value="1"/>
</dbReference>
<feature type="domain" description="Acyl-CoA dehydrogenase/oxidase C-terminal" evidence="7">
    <location>
        <begin position="403"/>
        <end position="551"/>
    </location>
</feature>
<dbReference type="InterPro" id="IPR037069">
    <property type="entry name" value="AcylCoA_DH/ox_N_sf"/>
</dbReference>
<accession>A0A0E3B5R3</accession>
<dbReference type="InterPro" id="IPR009075">
    <property type="entry name" value="AcylCo_DH/oxidase_C"/>
</dbReference>
<dbReference type="Pfam" id="PF02771">
    <property type="entry name" value="Acyl-CoA_dh_N"/>
    <property type="match status" value="1"/>
</dbReference>
<proteinExistence type="inferred from homology"/>
<comment type="cofactor">
    <cofactor evidence="1 6">
        <name>FAD</name>
        <dbReference type="ChEBI" id="CHEBI:57692"/>
    </cofactor>
</comment>
<comment type="similarity">
    <text evidence="2 6">Belongs to the acyl-CoA dehydrogenase family.</text>
</comment>
<reference evidence="10 11" key="1">
    <citation type="journal article" date="2015" name="PLoS Negl. Trop. Dis.">
        <title>Distribution of Plasmids in Distinct Leptospira Pathogenic Species.</title>
        <authorList>
            <person name="Wang Y."/>
            <person name="Zhuang X."/>
            <person name="Zhong Y."/>
            <person name="Zhang C."/>
            <person name="Zhang Y."/>
            <person name="Zeng L."/>
            <person name="Zhu Y."/>
            <person name="He P."/>
            <person name="Dong K."/>
            <person name="Pal U."/>
            <person name="Guo X."/>
            <person name="Qin J."/>
        </authorList>
    </citation>
    <scope>NUCLEOTIDE SEQUENCE [LARGE SCALE GENOMIC DNA]</scope>
    <source>
        <strain evidence="10 11">56604</strain>
    </source>
</reference>
<evidence type="ECO:0000259" key="7">
    <source>
        <dbReference type="Pfam" id="PF00441"/>
    </source>
</evidence>
<evidence type="ECO:0000313" key="11">
    <source>
        <dbReference type="Proteomes" id="UP000058857"/>
    </source>
</evidence>
<dbReference type="RefSeq" id="WP_002739206.1">
    <property type="nucleotide sequence ID" value="NZ_CP012029.1"/>
</dbReference>
<dbReference type="Gene3D" id="1.20.140.10">
    <property type="entry name" value="Butyryl-CoA Dehydrogenase, subunit A, domain 3"/>
    <property type="match status" value="1"/>
</dbReference>
<evidence type="ECO:0000256" key="2">
    <source>
        <dbReference type="ARBA" id="ARBA00009347"/>
    </source>
</evidence>
<organism evidence="10">
    <name type="scientific">Leptospira borgpetersenii serovar Ballum</name>
    <dbReference type="NCBI Taxonomy" id="280505"/>
    <lineage>
        <taxon>Bacteria</taxon>
        <taxon>Pseudomonadati</taxon>
        <taxon>Spirochaetota</taxon>
        <taxon>Spirochaetia</taxon>
        <taxon>Leptospirales</taxon>
        <taxon>Leptospiraceae</taxon>
        <taxon>Leptospira</taxon>
    </lineage>
</organism>
<evidence type="ECO:0000313" key="10">
    <source>
        <dbReference type="EMBL" id="ALO26461.1"/>
    </source>
</evidence>
<evidence type="ECO:0000256" key="1">
    <source>
        <dbReference type="ARBA" id="ARBA00001974"/>
    </source>
</evidence>
<dbReference type="Gene3D" id="1.10.540.10">
    <property type="entry name" value="Acyl-CoA dehydrogenase/oxidase, N-terminal domain"/>
    <property type="match status" value="1"/>
</dbReference>
<evidence type="ECO:0000256" key="4">
    <source>
        <dbReference type="ARBA" id="ARBA00022827"/>
    </source>
</evidence>
<dbReference type="InterPro" id="IPR046373">
    <property type="entry name" value="Acyl-CoA_Oxase/DH_mid-dom_sf"/>
</dbReference>
<evidence type="ECO:0000256" key="3">
    <source>
        <dbReference type="ARBA" id="ARBA00022630"/>
    </source>
</evidence>
<dbReference type="AlphaFoldDB" id="A0A0E3B5R3"/>
<dbReference type="PANTHER" id="PTHR43884">
    <property type="entry name" value="ACYL-COA DEHYDROGENASE"/>
    <property type="match status" value="1"/>
</dbReference>
<dbReference type="InterPro" id="IPR006089">
    <property type="entry name" value="Acyl-CoA_DH_CS"/>
</dbReference>
<name>A0A0E3B5R3_LEPBO</name>
<dbReference type="CDD" id="cd00567">
    <property type="entry name" value="ACAD"/>
    <property type="match status" value="1"/>
</dbReference>
<evidence type="ECO:0000259" key="8">
    <source>
        <dbReference type="Pfam" id="PF02770"/>
    </source>
</evidence>
<dbReference type="SUPFAM" id="SSF47203">
    <property type="entry name" value="Acyl-CoA dehydrogenase C-terminal domain-like"/>
    <property type="match status" value="1"/>
</dbReference>
<dbReference type="PROSITE" id="PS00073">
    <property type="entry name" value="ACYL_COA_DH_2"/>
    <property type="match status" value="1"/>
</dbReference>
<dbReference type="GO" id="GO:0003995">
    <property type="term" value="F:acyl-CoA dehydrogenase activity"/>
    <property type="evidence" value="ECO:0007669"/>
    <property type="project" value="InterPro"/>
</dbReference>
<evidence type="ECO:0000259" key="9">
    <source>
        <dbReference type="Pfam" id="PF02771"/>
    </source>
</evidence>
<dbReference type="Pfam" id="PF00441">
    <property type="entry name" value="Acyl-CoA_dh_1"/>
    <property type="match status" value="1"/>
</dbReference>
<keyword evidence="4 6" id="KW-0274">FAD</keyword>
<sequence>MSATNTVVDQTTAKKALSVSAGVIEEVTKALAARCNVNGKVSVDKMDENQLVQYQIAWLTSEQKIAEKFIEYAWDTSRGTGDLEQEMAVVFAAETVNHVRSEISSRPSEYGIKASSLVSKIFNDEINQFLENAMAIQNYNQIADKIVAKGHFGAYGLDDDHEMFRETFKKFAEDVVMPHAEHVHRHDDIIPEDIIGGLKDMGCFGLCIPESYGGIQPNDKPDNLSMLVVTEELSRGGLGIAGSLITRPEIMSKALLKGGTQEQKDKWLPLLASGERMAGIMVTEPNYGSDVAGVSVTAKQANGGWVINGVKTWCTFAGYANLLLVLCRTESDPSLKHKGLSILLAEKPSFTGHEFAYTQPEGGKIEGKAIGTIGYRGMHSFEVSFDNYFVPAENLLGGEAGRGKGFYFQMEGFAGGRIQTAARAHGVMQAALEAALRYAQDRSVFQKPIYEYNLTKYKIAKMAVILQASRQFANHVASLLDNHQGQMEATLIKFYASKVAEWVTREAMQIHGGMGYAEEYAVSRYFVDARVFSIFEGAEEVMALRVIAKSLMDQYVGA</sequence>
<feature type="domain" description="Acyl-CoA dehydrogenase/oxidase N-terminal" evidence="9">
    <location>
        <begin position="159"/>
        <end position="275"/>
    </location>
</feature>
<dbReference type="InterPro" id="IPR006091">
    <property type="entry name" value="Acyl-CoA_Oxase/DH_mid-dom"/>
</dbReference>
<dbReference type="FunFam" id="2.40.110.10:FF:000015">
    <property type="entry name" value="Acyl-CoA dehydrogenase"/>
    <property type="match status" value="1"/>
</dbReference>
<evidence type="ECO:0000256" key="6">
    <source>
        <dbReference type="RuleBase" id="RU362125"/>
    </source>
</evidence>
<keyword evidence="5 6" id="KW-0560">Oxidoreductase</keyword>
<dbReference type="Pfam" id="PF02770">
    <property type="entry name" value="Acyl-CoA_dh_M"/>
    <property type="match status" value="1"/>
</dbReference>
<dbReference type="PATRIC" id="fig|280505.15.peg.2153"/>
<protein>
    <submittedName>
        <fullName evidence="10">Acyl-CoA dehydrogenase, C-terminal domain protein</fullName>
    </submittedName>
</protein>
<feature type="domain" description="Acyl-CoA oxidase/dehydrogenase middle" evidence="8">
    <location>
        <begin position="280"/>
        <end position="387"/>
    </location>
</feature>
<dbReference type="EMBL" id="CP012029">
    <property type="protein sequence ID" value="ALO26461.1"/>
    <property type="molecule type" value="Genomic_DNA"/>
</dbReference>
<dbReference type="InterPro" id="IPR036250">
    <property type="entry name" value="AcylCo_DH-like_C"/>
</dbReference>
<gene>
    <name evidence="10" type="ORF">LBBP_02204</name>
</gene>
<dbReference type="InterPro" id="IPR013786">
    <property type="entry name" value="AcylCoA_DH/ox_N"/>
</dbReference>
<dbReference type="GO" id="GO:0050660">
    <property type="term" value="F:flavin adenine dinucleotide binding"/>
    <property type="evidence" value="ECO:0007669"/>
    <property type="project" value="InterPro"/>
</dbReference>
<dbReference type="FunFam" id="1.20.140.10:FF:000045">
    <property type="entry name" value="Putative acyl-CoA dehydrogenase"/>
    <property type="match status" value="1"/>
</dbReference>